<dbReference type="RefSeq" id="WP_200973122.1">
    <property type="nucleotide sequence ID" value="NZ_CP065592.1"/>
</dbReference>
<protein>
    <recommendedName>
        <fullName evidence="4 7">Signal peptidase I</fullName>
        <ecNumber evidence="3 7">3.4.21.89</ecNumber>
    </recommendedName>
</protein>
<dbReference type="NCBIfam" id="TIGR02227">
    <property type="entry name" value="sigpep_I_bact"/>
    <property type="match status" value="1"/>
</dbReference>
<feature type="transmembrane region" description="Helical" evidence="7">
    <location>
        <begin position="20"/>
        <end position="40"/>
    </location>
</feature>
<proteinExistence type="inferred from homology"/>
<evidence type="ECO:0000256" key="6">
    <source>
        <dbReference type="PIRSR" id="PIRSR600223-1"/>
    </source>
</evidence>
<keyword evidence="7" id="KW-0472">Membrane</keyword>
<dbReference type="AlphaFoldDB" id="A0A7T2GLU7"/>
<dbReference type="GO" id="GO:0004252">
    <property type="term" value="F:serine-type endopeptidase activity"/>
    <property type="evidence" value="ECO:0007669"/>
    <property type="project" value="InterPro"/>
</dbReference>
<dbReference type="Gene3D" id="2.10.109.10">
    <property type="entry name" value="Umud Fragment, subunit A"/>
    <property type="match status" value="1"/>
</dbReference>
<dbReference type="Pfam" id="PF10502">
    <property type="entry name" value="Peptidase_S26"/>
    <property type="match status" value="1"/>
</dbReference>
<feature type="active site" evidence="6">
    <location>
        <position position="104"/>
    </location>
</feature>
<keyword evidence="5 7" id="KW-0378">Hydrolase</keyword>
<dbReference type="InterPro" id="IPR036286">
    <property type="entry name" value="LexA/Signal_pep-like_sf"/>
</dbReference>
<dbReference type="PRINTS" id="PR00727">
    <property type="entry name" value="LEADERPTASE"/>
</dbReference>
<dbReference type="PROSITE" id="PS00760">
    <property type="entry name" value="SPASE_I_2"/>
    <property type="match status" value="1"/>
</dbReference>
<dbReference type="PANTHER" id="PTHR43390">
    <property type="entry name" value="SIGNAL PEPTIDASE I"/>
    <property type="match status" value="1"/>
</dbReference>
<keyword evidence="7" id="KW-0812">Transmembrane</keyword>
<dbReference type="InterPro" id="IPR019533">
    <property type="entry name" value="Peptidase_S26"/>
</dbReference>
<sequence length="270" mass="30352">MTPAPPAKQRSGLVETTRFLLLLFVIAVLLRSFFVAAFSIPSGSMLPRMMIGDYLFVAKWPYGYSRYSFPFDLLSFDGRILGTPPERGDVVVFRYPGSEQDYVKRLIGLPGDMIQVRQGQLYINGEAVERTRIADFPMPVSPNSPCRFVDPSRKREVQGEDGETLCAYPRYRETLPGGKSYDVIDQADSLADTTEVFMVPEGHVFVMGDNRDDSLDSRFPVSQGGVGMLRQENLIGRGLITFFSTDGSAEWAKPWTWVSAARWDRIGETY</sequence>
<feature type="domain" description="Peptidase S26" evidence="8">
    <location>
        <begin position="14"/>
        <end position="241"/>
    </location>
</feature>
<dbReference type="Proteomes" id="UP000594873">
    <property type="component" value="Chromosome"/>
</dbReference>
<name>A0A7T2GLU7_9SPHN</name>
<comment type="subcellular location">
    <subcellularLocation>
        <location evidence="7">Membrane</location>
        <topology evidence="7">Single-pass type II membrane protein</topology>
    </subcellularLocation>
</comment>
<dbReference type="InterPro" id="IPR019758">
    <property type="entry name" value="Pept_S26A_signal_pept_1_CS"/>
</dbReference>
<dbReference type="KEGG" id="sflv:IC614_06065"/>
<evidence type="ECO:0000256" key="1">
    <source>
        <dbReference type="ARBA" id="ARBA00000677"/>
    </source>
</evidence>
<reference evidence="9 10" key="1">
    <citation type="submission" date="2020-11" db="EMBL/GenBank/DDBJ databases">
        <title>Genome seq and assembly of Sphingosinicella sp.</title>
        <authorList>
            <person name="Chhetri G."/>
        </authorList>
    </citation>
    <scope>NUCLEOTIDE SEQUENCE [LARGE SCALE GENOMIC DNA]</scope>
    <source>
        <strain evidence="9 10">UDD2</strain>
    </source>
</reference>
<evidence type="ECO:0000313" key="10">
    <source>
        <dbReference type="Proteomes" id="UP000594873"/>
    </source>
</evidence>
<feature type="active site" evidence="6">
    <location>
        <position position="44"/>
    </location>
</feature>
<dbReference type="GO" id="GO:0016020">
    <property type="term" value="C:membrane"/>
    <property type="evidence" value="ECO:0007669"/>
    <property type="project" value="UniProtKB-SubCell"/>
</dbReference>
<comment type="similarity">
    <text evidence="2 7">Belongs to the peptidase S26 family.</text>
</comment>
<gene>
    <name evidence="9" type="primary">lepB</name>
    <name evidence="9" type="ORF">IC614_06065</name>
</gene>
<comment type="catalytic activity">
    <reaction evidence="1 7">
        <text>Cleavage of hydrophobic, N-terminal signal or leader sequences from secreted and periplasmic proteins.</text>
        <dbReference type="EC" id="3.4.21.89"/>
    </reaction>
</comment>
<evidence type="ECO:0000256" key="4">
    <source>
        <dbReference type="ARBA" id="ARBA00019232"/>
    </source>
</evidence>
<dbReference type="PROSITE" id="PS00761">
    <property type="entry name" value="SPASE_I_3"/>
    <property type="match status" value="1"/>
</dbReference>
<evidence type="ECO:0000256" key="2">
    <source>
        <dbReference type="ARBA" id="ARBA00009370"/>
    </source>
</evidence>
<dbReference type="EC" id="3.4.21.89" evidence="3 7"/>
<keyword evidence="7" id="KW-0645">Protease</keyword>
<dbReference type="PANTHER" id="PTHR43390:SF1">
    <property type="entry name" value="CHLOROPLAST PROCESSING PEPTIDASE"/>
    <property type="match status" value="1"/>
</dbReference>
<dbReference type="SUPFAM" id="SSF51306">
    <property type="entry name" value="LexA/Signal peptidase"/>
    <property type="match status" value="1"/>
</dbReference>
<dbReference type="InterPro" id="IPR000223">
    <property type="entry name" value="Pept_S26A_signal_pept_1"/>
</dbReference>
<dbReference type="CDD" id="cd06530">
    <property type="entry name" value="S26_SPase_I"/>
    <property type="match status" value="1"/>
</dbReference>
<keyword evidence="7" id="KW-1133">Transmembrane helix</keyword>
<dbReference type="InterPro" id="IPR019757">
    <property type="entry name" value="Pept_S26A_signal_pept_1_Lys-AS"/>
</dbReference>
<accession>A0A7T2GLU7</accession>
<dbReference type="GO" id="GO:0006465">
    <property type="term" value="P:signal peptide processing"/>
    <property type="evidence" value="ECO:0007669"/>
    <property type="project" value="InterPro"/>
</dbReference>
<organism evidence="9 10">
    <name type="scientific">Allosphingosinicella flava</name>
    <dbReference type="NCBI Taxonomy" id="2771430"/>
    <lineage>
        <taxon>Bacteria</taxon>
        <taxon>Pseudomonadati</taxon>
        <taxon>Pseudomonadota</taxon>
        <taxon>Alphaproteobacteria</taxon>
        <taxon>Sphingomonadales</taxon>
        <taxon>Sphingomonadaceae</taxon>
        <taxon>Allosphingosinicella</taxon>
    </lineage>
</organism>
<evidence type="ECO:0000256" key="3">
    <source>
        <dbReference type="ARBA" id="ARBA00013208"/>
    </source>
</evidence>
<dbReference type="EMBL" id="CP065592">
    <property type="protein sequence ID" value="QPQ56263.1"/>
    <property type="molecule type" value="Genomic_DNA"/>
</dbReference>
<evidence type="ECO:0000313" key="9">
    <source>
        <dbReference type="EMBL" id="QPQ56263.1"/>
    </source>
</evidence>
<keyword evidence="10" id="KW-1185">Reference proteome</keyword>
<evidence type="ECO:0000259" key="8">
    <source>
        <dbReference type="Pfam" id="PF10502"/>
    </source>
</evidence>
<evidence type="ECO:0000256" key="5">
    <source>
        <dbReference type="ARBA" id="ARBA00022801"/>
    </source>
</evidence>
<dbReference type="GO" id="GO:0009003">
    <property type="term" value="F:signal peptidase activity"/>
    <property type="evidence" value="ECO:0007669"/>
    <property type="project" value="UniProtKB-EC"/>
</dbReference>
<evidence type="ECO:0000256" key="7">
    <source>
        <dbReference type="RuleBase" id="RU362042"/>
    </source>
</evidence>